<dbReference type="GO" id="GO:0031176">
    <property type="term" value="F:endo-1,4-beta-xylanase activity"/>
    <property type="evidence" value="ECO:0007669"/>
    <property type="project" value="UniProtKB-EC"/>
</dbReference>
<evidence type="ECO:0000256" key="10">
    <source>
        <dbReference type="SAM" id="SignalP"/>
    </source>
</evidence>
<dbReference type="SMART" id="SM00633">
    <property type="entry name" value="Glyco_10"/>
    <property type="match status" value="1"/>
</dbReference>
<keyword evidence="4" id="KW-0858">Xylan degradation</keyword>
<evidence type="ECO:0000256" key="4">
    <source>
        <dbReference type="ARBA" id="ARBA00022651"/>
    </source>
</evidence>
<feature type="chain" id="PRO_5012147475" description="endo-1,4-beta-xylanase" evidence="10">
    <location>
        <begin position="24"/>
        <end position="386"/>
    </location>
</feature>
<dbReference type="SUPFAM" id="SSF51445">
    <property type="entry name" value="(Trans)glycosidases"/>
    <property type="match status" value="1"/>
</dbReference>
<keyword evidence="7" id="KW-0119">Carbohydrate metabolism</keyword>
<evidence type="ECO:0000256" key="2">
    <source>
        <dbReference type="ARBA" id="ARBA00007495"/>
    </source>
</evidence>
<reference evidence="13" key="1">
    <citation type="journal article" date="2017" name="Proc. Natl. Acad. Sci. U.S.A.">
        <title>Simulation of Deepwater Horizon oil plume reveals substrate specialization within a complex community of hydrocarbon degraders.</title>
        <authorList>
            <person name="Hu P."/>
            <person name="Dubinsky E.A."/>
            <person name="Probst A.J."/>
            <person name="Wang J."/>
            <person name="Sieber C.M.K."/>
            <person name="Tom L.M."/>
            <person name="Gardinali P."/>
            <person name="Banfield J.F."/>
            <person name="Atlas R.M."/>
            <person name="Andersen G.L."/>
        </authorList>
    </citation>
    <scope>NUCLEOTIDE SEQUENCE [LARGE SCALE GENOMIC DNA]</scope>
</reference>
<dbReference type="Proteomes" id="UP000243053">
    <property type="component" value="Unassembled WGS sequence"/>
</dbReference>
<dbReference type="GO" id="GO:0045493">
    <property type="term" value="P:xylan catabolic process"/>
    <property type="evidence" value="ECO:0007669"/>
    <property type="project" value="UniProtKB-KW"/>
</dbReference>
<feature type="signal peptide" evidence="10">
    <location>
        <begin position="1"/>
        <end position="23"/>
    </location>
</feature>
<organism evidence="12 13">
    <name type="scientific">Colwellia psychrerythraea</name>
    <name type="common">Vibrio psychroerythus</name>
    <dbReference type="NCBI Taxonomy" id="28229"/>
    <lineage>
        <taxon>Bacteria</taxon>
        <taxon>Pseudomonadati</taxon>
        <taxon>Pseudomonadota</taxon>
        <taxon>Gammaproteobacteria</taxon>
        <taxon>Alteromonadales</taxon>
        <taxon>Colwelliaceae</taxon>
        <taxon>Colwellia</taxon>
    </lineage>
</organism>
<dbReference type="PROSITE" id="PS51257">
    <property type="entry name" value="PROKAR_LIPOPROTEIN"/>
    <property type="match status" value="1"/>
</dbReference>
<protein>
    <recommendedName>
        <fullName evidence="3">endo-1,4-beta-xylanase</fullName>
        <ecNumber evidence="3">3.2.1.8</ecNumber>
    </recommendedName>
</protein>
<evidence type="ECO:0000313" key="13">
    <source>
        <dbReference type="Proteomes" id="UP000243053"/>
    </source>
</evidence>
<dbReference type="PROSITE" id="PS51760">
    <property type="entry name" value="GH10_2"/>
    <property type="match status" value="1"/>
</dbReference>
<dbReference type="InterPro" id="IPR044846">
    <property type="entry name" value="GH10"/>
</dbReference>
<dbReference type="EC" id="3.2.1.8" evidence="3"/>
<dbReference type="AlphaFoldDB" id="A0A1Y5E108"/>
<evidence type="ECO:0000313" key="12">
    <source>
        <dbReference type="EMBL" id="OUR76462.1"/>
    </source>
</evidence>
<dbReference type="Gene3D" id="3.20.20.80">
    <property type="entry name" value="Glycosidases"/>
    <property type="match status" value="1"/>
</dbReference>
<evidence type="ECO:0000256" key="5">
    <source>
        <dbReference type="ARBA" id="ARBA00022729"/>
    </source>
</evidence>
<feature type="domain" description="GH10" evidence="11">
    <location>
        <begin position="33"/>
        <end position="381"/>
    </location>
</feature>
<keyword evidence="6" id="KW-0378">Hydrolase</keyword>
<name>A0A1Y5E108_COLPS</name>
<evidence type="ECO:0000256" key="7">
    <source>
        <dbReference type="ARBA" id="ARBA00023277"/>
    </source>
</evidence>
<evidence type="ECO:0000256" key="1">
    <source>
        <dbReference type="ARBA" id="ARBA00000681"/>
    </source>
</evidence>
<evidence type="ECO:0000256" key="6">
    <source>
        <dbReference type="ARBA" id="ARBA00022801"/>
    </source>
</evidence>
<dbReference type="InterPro" id="IPR017853">
    <property type="entry name" value="GH"/>
</dbReference>
<proteinExistence type="inferred from homology"/>
<gene>
    <name evidence="12" type="ORF">A9Q75_16505</name>
</gene>
<evidence type="ECO:0000256" key="3">
    <source>
        <dbReference type="ARBA" id="ARBA00012590"/>
    </source>
</evidence>
<dbReference type="Pfam" id="PF00331">
    <property type="entry name" value="Glyco_hydro_10"/>
    <property type="match status" value="1"/>
</dbReference>
<keyword evidence="5 10" id="KW-0732">Signal</keyword>
<keyword evidence="8" id="KW-0326">Glycosidase</keyword>
<comment type="caution">
    <text evidence="12">The sequence shown here is derived from an EMBL/GenBank/DDBJ whole genome shotgun (WGS) entry which is preliminary data.</text>
</comment>
<comment type="similarity">
    <text evidence="2">Belongs to the glycosyl hydrolase 10 (cellulase F) family.</text>
</comment>
<evidence type="ECO:0000256" key="9">
    <source>
        <dbReference type="ARBA" id="ARBA00023326"/>
    </source>
</evidence>
<accession>A0A1Y5E108</accession>
<dbReference type="PANTHER" id="PTHR31490">
    <property type="entry name" value="GLYCOSYL HYDROLASE"/>
    <property type="match status" value="1"/>
</dbReference>
<keyword evidence="9" id="KW-0624">Polysaccharide degradation</keyword>
<evidence type="ECO:0000256" key="8">
    <source>
        <dbReference type="ARBA" id="ARBA00023295"/>
    </source>
</evidence>
<dbReference type="InterPro" id="IPR001000">
    <property type="entry name" value="GH10_dom"/>
</dbReference>
<dbReference type="EMBL" id="MAAF01000102">
    <property type="protein sequence ID" value="OUR76462.1"/>
    <property type="molecule type" value="Genomic_DNA"/>
</dbReference>
<sequence length="386" mass="44334">MKLLKSLPILTVFALLGCSSANEAISSYELTEEPRGRRLKDIVADKYPSNVYIGGTIQYRDLNGGKGELLNNEFSYITPANIYKQSHIHPMPNKWQWQAPDHWLQVAKDNNQLVRLHAPISPQSSKWVRNDARTAEELETMLVEYMTALTKRYNDESQVKWLDVVNETITEEGTWFGPKPGVSAWENPWTKIGFITDIPAKFPLLSKQGVPKYIVQAFEIANKHAPNLKLVLNQHRMTSPESIALMKELVMYLRDRNLRVDALGWQAHLRGEHVDFAHPDSAAIKTFDQLIKWAHQNNLEFHVTENNIHVKNNKPYQEELVAKAFANIARTVVNNHKTGVVSWNLWTLADTPHFRSANITTLGLWDKNFKPKESYYQVQKVLENSK</sequence>
<comment type="catalytic activity">
    <reaction evidence="1">
        <text>Endohydrolysis of (1-&gt;4)-beta-D-xylosidic linkages in xylans.</text>
        <dbReference type="EC" id="3.2.1.8"/>
    </reaction>
</comment>
<evidence type="ECO:0000259" key="11">
    <source>
        <dbReference type="PROSITE" id="PS51760"/>
    </source>
</evidence>
<dbReference type="PANTHER" id="PTHR31490:SF88">
    <property type="entry name" value="BETA-XYLANASE"/>
    <property type="match status" value="1"/>
</dbReference>